<sequence length="245" mass="27934">MPCQYPSLSIIIPTLNEKERIARLLKSIKKQEFRDYEIIVADNNSSDCTRKIAIDYGCRITSGGLPAKGKNSGAKAAKGKSLLFLDADAVLPEKFLEESIKEFNKRKLNVASFRIIPIEGKALYRFASDAFYNFPILVLEKILPHGAIAILIEKKLFEELGGFDEKIKLAEDHDLIRKAAKVAMYGIIRSSAPFVSMRRFRKDGWIRVYLKYLFCEAHMVFLGPVKTDIFKYKFGPYPKKTKINK</sequence>
<evidence type="ECO:0000313" key="7">
    <source>
        <dbReference type="EMBL" id="OGZ19240.1"/>
    </source>
</evidence>
<dbReference type="PANTHER" id="PTHR43646:SF2">
    <property type="entry name" value="GLYCOSYLTRANSFERASE 2-LIKE DOMAIN-CONTAINING PROTEIN"/>
    <property type="match status" value="1"/>
</dbReference>
<evidence type="ECO:0000256" key="3">
    <source>
        <dbReference type="ARBA" id="ARBA00022676"/>
    </source>
</evidence>
<gene>
    <name evidence="7" type="ORF">A2626_01395</name>
</gene>
<evidence type="ECO:0000256" key="5">
    <source>
        <dbReference type="ARBA" id="ARBA00023136"/>
    </source>
</evidence>
<dbReference type="SUPFAM" id="SSF53448">
    <property type="entry name" value="Nucleotide-diphospho-sugar transferases"/>
    <property type="match status" value="1"/>
</dbReference>
<dbReference type="AlphaFoldDB" id="A0A1G2E1M5"/>
<accession>A0A1G2E1M5</accession>
<dbReference type="GO" id="GO:0016757">
    <property type="term" value="F:glycosyltransferase activity"/>
    <property type="evidence" value="ECO:0007669"/>
    <property type="project" value="UniProtKB-KW"/>
</dbReference>
<feature type="domain" description="Glycosyltransferase 2-like" evidence="6">
    <location>
        <begin position="9"/>
        <end position="129"/>
    </location>
</feature>
<dbReference type="Pfam" id="PF00535">
    <property type="entry name" value="Glycos_transf_2"/>
    <property type="match status" value="1"/>
</dbReference>
<dbReference type="InterPro" id="IPR029044">
    <property type="entry name" value="Nucleotide-diphossugar_trans"/>
</dbReference>
<dbReference type="GO" id="GO:0005886">
    <property type="term" value="C:plasma membrane"/>
    <property type="evidence" value="ECO:0007669"/>
    <property type="project" value="UniProtKB-SubCell"/>
</dbReference>
<evidence type="ECO:0000256" key="2">
    <source>
        <dbReference type="ARBA" id="ARBA00022475"/>
    </source>
</evidence>
<dbReference type="InterPro" id="IPR001173">
    <property type="entry name" value="Glyco_trans_2-like"/>
</dbReference>
<keyword evidence="2" id="KW-1003">Cell membrane</keyword>
<dbReference type="EMBL" id="MHLZ01000040">
    <property type="protein sequence ID" value="OGZ19240.1"/>
    <property type="molecule type" value="Genomic_DNA"/>
</dbReference>
<dbReference type="PANTHER" id="PTHR43646">
    <property type="entry name" value="GLYCOSYLTRANSFERASE"/>
    <property type="match status" value="1"/>
</dbReference>
<comment type="caution">
    <text evidence="7">The sequence shown here is derived from an EMBL/GenBank/DDBJ whole genome shotgun (WGS) entry which is preliminary data.</text>
</comment>
<organism evidence="7 8">
    <name type="scientific">Candidatus Nealsonbacteria bacterium RIFCSPHIGHO2_01_FULL_38_55</name>
    <dbReference type="NCBI Taxonomy" id="1801664"/>
    <lineage>
        <taxon>Bacteria</taxon>
        <taxon>Candidatus Nealsoniibacteriota</taxon>
    </lineage>
</organism>
<evidence type="ECO:0000313" key="8">
    <source>
        <dbReference type="Proteomes" id="UP000177360"/>
    </source>
</evidence>
<keyword evidence="4" id="KW-0808">Transferase</keyword>
<keyword evidence="5" id="KW-0472">Membrane</keyword>
<keyword evidence="3" id="KW-0328">Glycosyltransferase</keyword>
<name>A0A1G2E1M5_9BACT</name>
<reference evidence="7 8" key="1">
    <citation type="journal article" date="2016" name="Nat. Commun.">
        <title>Thousands of microbial genomes shed light on interconnected biogeochemical processes in an aquifer system.</title>
        <authorList>
            <person name="Anantharaman K."/>
            <person name="Brown C.T."/>
            <person name="Hug L.A."/>
            <person name="Sharon I."/>
            <person name="Castelle C.J."/>
            <person name="Probst A.J."/>
            <person name="Thomas B.C."/>
            <person name="Singh A."/>
            <person name="Wilkins M.J."/>
            <person name="Karaoz U."/>
            <person name="Brodie E.L."/>
            <person name="Williams K.H."/>
            <person name="Hubbard S.S."/>
            <person name="Banfield J.F."/>
        </authorList>
    </citation>
    <scope>NUCLEOTIDE SEQUENCE [LARGE SCALE GENOMIC DNA]</scope>
</reference>
<dbReference type="Proteomes" id="UP000177360">
    <property type="component" value="Unassembled WGS sequence"/>
</dbReference>
<comment type="subcellular location">
    <subcellularLocation>
        <location evidence="1">Cell membrane</location>
    </subcellularLocation>
</comment>
<dbReference type="Gene3D" id="3.90.550.10">
    <property type="entry name" value="Spore Coat Polysaccharide Biosynthesis Protein SpsA, Chain A"/>
    <property type="match status" value="1"/>
</dbReference>
<evidence type="ECO:0000256" key="4">
    <source>
        <dbReference type="ARBA" id="ARBA00022679"/>
    </source>
</evidence>
<evidence type="ECO:0000259" key="6">
    <source>
        <dbReference type="Pfam" id="PF00535"/>
    </source>
</evidence>
<evidence type="ECO:0000256" key="1">
    <source>
        <dbReference type="ARBA" id="ARBA00004236"/>
    </source>
</evidence>
<protein>
    <recommendedName>
        <fullName evidence="6">Glycosyltransferase 2-like domain-containing protein</fullName>
    </recommendedName>
</protein>
<proteinExistence type="predicted"/>